<organism evidence="1 2">
    <name type="scientific">Rotaria socialis</name>
    <dbReference type="NCBI Taxonomy" id="392032"/>
    <lineage>
        <taxon>Eukaryota</taxon>
        <taxon>Metazoa</taxon>
        <taxon>Spiralia</taxon>
        <taxon>Gnathifera</taxon>
        <taxon>Rotifera</taxon>
        <taxon>Eurotatoria</taxon>
        <taxon>Bdelloidea</taxon>
        <taxon>Philodinida</taxon>
        <taxon>Philodinidae</taxon>
        <taxon>Rotaria</taxon>
    </lineage>
</organism>
<dbReference type="EMBL" id="CAJOBR010055092">
    <property type="protein sequence ID" value="CAF5059761.1"/>
    <property type="molecule type" value="Genomic_DNA"/>
</dbReference>
<dbReference type="Proteomes" id="UP000663848">
    <property type="component" value="Unassembled WGS sequence"/>
</dbReference>
<feature type="non-terminal residue" evidence="1">
    <location>
        <position position="1"/>
    </location>
</feature>
<reference evidence="1" key="1">
    <citation type="submission" date="2021-02" db="EMBL/GenBank/DDBJ databases">
        <authorList>
            <person name="Nowell W R."/>
        </authorList>
    </citation>
    <scope>NUCLEOTIDE SEQUENCE</scope>
</reference>
<comment type="caution">
    <text evidence="1">The sequence shown here is derived from an EMBL/GenBank/DDBJ whole genome shotgun (WGS) entry which is preliminary data.</text>
</comment>
<proteinExistence type="predicted"/>
<protein>
    <submittedName>
        <fullName evidence="1">Uncharacterized protein</fullName>
    </submittedName>
</protein>
<gene>
    <name evidence="1" type="ORF">QYT958_LOCUS42581</name>
</gene>
<dbReference type="AlphaFoldDB" id="A0A822D4I4"/>
<evidence type="ECO:0000313" key="2">
    <source>
        <dbReference type="Proteomes" id="UP000663848"/>
    </source>
</evidence>
<sequence>LNPTLTSYEQLAQQAVALVQKMNAWRHHLRLVLSFEVGCFIK</sequence>
<name>A0A822D4I4_9BILA</name>
<accession>A0A822D4I4</accession>
<evidence type="ECO:0000313" key="1">
    <source>
        <dbReference type="EMBL" id="CAF5059761.1"/>
    </source>
</evidence>